<keyword evidence="6" id="KW-1185">Reference proteome</keyword>
<evidence type="ECO:0000256" key="3">
    <source>
        <dbReference type="ARBA" id="ARBA00022490"/>
    </source>
</evidence>
<comment type="similarity">
    <text evidence="2">Belongs to the EspG family.</text>
</comment>
<comment type="caution">
    <text evidence="5">The sequence shown here is derived from an EMBL/GenBank/DDBJ whole genome shotgun (WGS) entry which is preliminary data.</text>
</comment>
<evidence type="ECO:0000256" key="2">
    <source>
        <dbReference type="ARBA" id="ARBA00006411"/>
    </source>
</evidence>
<gene>
    <name evidence="5" type="ORF">VA596_08385</name>
</gene>
<reference evidence="5 6" key="1">
    <citation type="submission" date="2023-12" db="EMBL/GenBank/DDBJ databases">
        <title>Amycolatopsis sp. V23-08.</title>
        <authorList>
            <person name="Somphong A."/>
        </authorList>
    </citation>
    <scope>NUCLEOTIDE SEQUENCE [LARGE SCALE GENOMIC DNA]</scope>
    <source>
        <strain evidence="5 6">V23-08</strain>
    </source>
</reference>
<evidence type="ECO:0000313" key="5">
    <source>
        <dbReference type="EMBL" id="MEA5359549.1"/>
    </source>
</evidence>
<dbReference type="Pfam" id="PF14011">
    <property type="entry name" value="ESX-1_EspG"/>
    <property type="match status" value="1"/>
</dbReference>
<keyword evidence="3" id="KW-0963">Cytoplasm</keyword>
<comment type="subcellular location">
    <subcellularLocation>
        <location evidence="1">Cytoplasm</location>
    </subcellularLocation>
</comment>
<name>A0ABU5R155_9PSEU</name>
<evidence type="ECO:0000256" key="4">
    <source>
        <dbReference type="ARBA" id="ARBA00023186"/>
    </source>
</evidence>
<organism evidence="5 6">
    <name type="scientific">Amycolatopsis heterodermiae</name>
    <dbReference type="NCBI Taxonomy" id="3110235"/>
    <lineage>
        <taxon>Bacteria</taxon>
        <taxon>Bacillati</taxon>
        <taxon>Actinomycetota</taxon>
        <taxon>Actinomycetes</taxon>
        <taxon>Pseudonocardiales</taxon>
        <taxon>Pseudonocardiaceae</taxon>
        <taxon>Amycolatopsis</taxon>
    </lineage>
</organism>
<protein>
    <submittedName>
        <fullName evidence="5">ESX secretion-associated protein EspG</fullName>
    </submittedName>
</protein>
<evidence type="ECO:0000256" key="1">
    <source>
        <dbReference type="ARBA" id="ARBA00004496"/>
    </source>
</evidence>
<keyword evidence="4" id="KW-0143">Chaperone</keyword>
<sequence>MTRDHGSLVLSALEFDVLWESLELPRRHVALDVPSAGTTRTERLELVEAAWTSLAERRLARNRRVAGEVADMLHLLARPQFGVDVWVWAEREIRGRAVSVRSQAVLAVVDSGEVWLIPATEDGLPEAAVSVAGDLGPGIGQTVSIPYDTLRAADAAAKGDPKALVTALEDQGVVLFQAQELSGMLLGQEARGQFGAERTSRDGIAHRGPRVVAFFDTDAGRYLFQVAKDRDGREWATVTPSDNVLLATRIRELMAEA</sequence>
<dbReference type="RefSeq" id="WP_323324747.1">
    <property type="nucleotide sequence ID" value="NZ_JAYFSI010000001.1"/>
</dbReference>
<dbReference type="EMBL" id="JAYFSI010000001">
    <property type="protein sequence ID" value="MEA5359549.1"/>
    <property type="molecule type" value="Genomic_DNA"/>
</dbReference>
<accession>A0ABU5R155</accession>
<proteinExistence type="inferred from homology"/>
<dbReference type="InterPro" id="IPR025734">
    <property type="entry name" value="EspG"/>
</dbReference>
<evidence type="ECO:0000313" key="6">
    <source>
        <dbReference type="Proteomes" id="UP001304298"/>
    </source>
</evidence>
<dbReference type="Proteomes" id="UP001304298">
    <property type="component" value="Unassembled WGS sequence"/>
</dbReference>